<accession>A0ABQ4UF91</accession>
<gene>
    <name evidence="2" type="ORF">LNAOJCKE_2572</name>
</gene>
<evidence type="ECO:0000313" key="3">
    <source>
        <dbReference type="Proteomes" id="UP001055039"/>
    </source>
</evidence>
<organism evidence="2 3">
    <name type="scientific">Methylorubrum aminovorans</name>
    <dbReference type="NCBI Taxonomy" id="269069"/>
    <lineage>
        <taxon>Bacteria</taxon>
        <taxon>Pseudomonadati</taxon>
        <taxon>Pseudomonadota</taxon>
        <taxon>Alphaproteobacteria</taxon>
        <taxon>Hyphomicrobiales</taxon>
        <taxon>Methylobacteriaceae</taxon>
        <taxon>Methylorubrum</taxon>
    </lineage>
</organism>
<keyword evidence="3" id="KW-1185">Reference proteome</keyword>
<proteinExistence type="predicted"/>
<feature type="region of interest" description="Disordered" evidence="1">
    <location>
        <begin position="1"/>
        <end position="20"/>
    </location>
</feature>
<evidence type="ECO:0000313" key="2">
    <source>
        <dbReference type="EMBL" id="GJE65361.1"/>
    </source>
</evidence>
<comment type="caution">
    <text evidence="2">The sequence shown here is derived from an EMBL/GenBank/DDBJ whole genome shotgun (WGS) entry which is preliminary data.</text>
</comment>
<name>A0ABQ4UF91_9HYPH</name>
<dbReference type="Proteomes" id="UP001055039">
    <property type="component" value="Unassembled WGS sequence"/>
</dbReference>
<dbReference type="EMBL" id="BPRC01000008">
    <property type="protein sequence ID" value="GJE65361.1"/>
    <property type="molecule type" value="Genomic_DNA"/>
</dbReference>
<protein>
    <submittedName>
        <fullName evidence="2">Uncharacterized protein</fullName>
    </submittedName>
</protein>
<reference evidence="2" key="2">
    <citation type="submission" date="2021-08" db="EMBL/GenBank/DDBJ databases">
        <authorList>
            <person name="Tani A."/>
            <person name="Ola A."/>
            <person name="Ogura Y."/>
            <person name="Katsura K."/>
            <person name="Hayashi T."/>
        </authorList>
    </citation>
    <scope>NUCLEOTIDE SEQUENCE</scope>
    <source>
        <strain evidence="2">NBRC 15686</strain>
    </source>
</reference>
<reference evidence="2" key="1">
    <citation type="journal article" date="2021" name="Front. Microbiol.">
        <title>Comprehensive Comparative Genomics and Phenotyping of Methylobacterium Species.</title>
        <authorList>
            <person name="Alessa O."/>
            <person name="Ogura Y."/>
            <person name="Fujitani Y."/>
            <person name="Takami H."/>
            <person name="Hayashi T."/>
            <person name="Sahin N."/>
            <person name="Tani A."/>
        </authorList>
    </citation>
    <scope>NUCLEOTIDE SEQUENCE</scope>
    <source>
        <strain evidence="2">NBRC 15686</strain>
    </source>
</reference>
<sequence length="39" mass="3967">MTRLLTPFTGHLQEPPGGTARAGCATVGDMPFDMGGGCD</sequence>
<evidence type="ECO:0000256" key="1">
    <source>
        <dbReference type="SAM" id="MobiDB-lite"/>
    </source>
</evidence>